<keyword evidence="4" id="KW-1185">Reference proteome</keyword>
<evidence type="ECO:0000256" key="1">
    <source>
        <dbReference type="ARBA" id="ARBA00008791"/>
    </source>
</evidence>
<dbReference type="EMBL" id="SMLM01000001">
    <property type="protein sequence ID" value="TFZ06369.1"/>
    <property type="molecule type" value="Genomic_DNA"/>
</dbReference>
<dbReference type="Gene3D" id="3.40.50.620">
    <property type="entry name" value="HUPs"/>
    <property type="match status" value="1"/>
</dbReference>
<dbReference type="RefSeq" id="WP_135262456.1">
    <property type="nucleotide sequence ID" value="NZ_SMLM01000001.1"/>
</dbReference>
<dbReference type="Proteomes" id="UP000298180">
    <property type="component" value="Unassembled WGS sequence"/>
</dbReference>
<evidence type="ECO:0000313" key="4">
    <source>
        <dbReference type="Proteomes" id="UP000298180"/>
    </source>
</evidence>
<feature type="domain" description="UspA" evidence="2">
    <location>
        <begin position="1"/>
        <end position="142"/>
    </location>
</feature>
<dbReference type="PANTHER" id="PTHR46268:SF6">
    <property type="entry name" value="UNIVERSAL STRESS PROTEIN UP12"/>
    <property type="match status" value="1"/>
</dbReference>
<protein>
    <submittedName>
        <fullName evidence="3">Universal stress protein</fullName>
    </submittedName>
</protein>
<dbReference type="PANTHER" id="PTHR46268">
    <property type="entry name" value="STRESS RESPONSE PROTEIN NHAX"/>
    <property type="match status" value="1"/>
</dbReference>
<dbReference type="AlphaFoldDB" id="A0A4Z0C8F5"/>
<dbReference type="InterPro" id="IPR014729">
    <property type="entry name" value="Rossmann-like_a/b/a_fold"/>
</dbReference>
<dbReference type="Pfam" id="PF00582">
    <property type="entry name" value="Usp"/>
    <property type="match status" value="1"/>
</dbReference>
<evidence type="ECO:0000313" key="3">
    <source>
        <dbReference type="EMBL" id="TFZ06369.1"/>
    </source>
</evidence>
<gene>
    <name evidence="3" type="ORF">EZ313_06920</name>
</gene>
<proteinExistence type="inferred from homology"/>
<dbReference type="CDD" id="cd00293">
    <property type="entry name" value="USP-like"/>
    <property type="match status" value="1"/>
</dbReference>
<sequence length="145" mass="15850">MYKRILLAYDGSDAGQKALLDCQTLAQWGGAQLYLIAVMPSAMSFVGLEGGVYDVELEERERAKYQSILKDGLRRLEQAGYAATGEVVTGEAVDEITKCARKLGAELIVVGHKHLDSWAARWWRGSISGALIEHAPCNVLVVITQ</sequence>
<dbReference type="OrthoDB" id="8564780at2"/>
<dbReference type="PRINTS" id="PR01438">
    <property type="entry name" value="UNVRSLSTRESS"/>
</dbReference>
<dbReference type="SUPFAM" id="SSF52402">
    <property type="entry name" value="Adenine nucleotide alpha hydrolases-like"/>
    <property type="match status" value="1"/>
</dbReference>
<reference evidence="3 4" key="1">
    <citation type="submission" date="2019-03" db="EMBL/GenBank/DDBJ databases">
        <title>Ramlibacter henchirensis DSM 14656, whole genome shotgun sequence.</title>
        <authorList>
            <person name="Zhang X."/>
            <person name="Feng G."/>
            <person name="Zhu H."/>
        </authorList>
    </citation>
    <scope>NUCLEOTIDE SEQUENCE [LARGE SCALE GENOMIC DNA]</scope>
    <source>
        <strain evidence="3 4">DSM 14656</strain>
    </source>
</reference>
<evidence type="ECO:0000259" key="2">
    <source>
        <dbReference type="Pfam" id="PF00582"/>
    </source>
</evidence>
<comment type="caution">
    <text evidence="3">The sequence shown here is derived from an EMBL/GenBank/DDBJ whole genome shotgun (WGS) entry which is preliminary data.</text>
</comment>
<name>A0A4Z0C8F5_9BURK</name>
<dbReference type="InterPro" id="IPR006015">
    <property type="entry name" value="Universal_stress_UspA"/>
</dbReference>
<organism evidence="3 4">
    <name type="scientific">Ramlibacter henchirensis</name>
    <dbReference type="NCBI Taxonomy" id="204072"/>
    <lineage>
        <taxon>Bacteria</taxon>
        <taxon>Pseudomonadati</taxon>
        <taxon>Pseudomonadota</taxon>
        <taxon>Betaproteobacteria</taxon>
        <taxon>Burkholderiales</taxon>
        <taxon>Comamonadaceae</taxon>
        <taxon>Ramlibacter</taxon>
    </lineage>
</organism>
<accession>A0A4Z0C8F5</accession>
<dbReference type="InterPro" id="IPR006016">
    <property type="entry name" value="UspA"/>
</dbReference>
<comment type="similarity">
    <text evidence="1">Belongs to the universal stress protein A family.</text>
</comment>